<evidence type="ECO:0000259" key="1">
    <source>
        <dbReference type="PROSITE" id="PS52045"/>
    </source>
</evidence>
<organism evidence="2 3">
    <name type="scientific">Chenopodium quinoa</name>
    <name type="common">Quinoa</name>
    <dbReference type="NCBI Taxonomy" id="63459"/>
    <lineage>
        <taxon>Eukaryota</taxon>
        <taxon>Viridiplantae</taxon>
        <taxon>Streptophyta</taxon>
        <taxon>Embryophyta</taxon>
        <taxon>Tracheophyta</taxon>
        <taxon>Spermatophyta</taxon>
        <taxon>Magnoliopsida</taxon>
        <taxon>eudicotyledons</taxon>
        <taxon>Gunneridae</taxon>
        <taxon>Pentapetalae</taxon>
        <taxon>Caryophyllales</taxon>
        <taxon>Chenopodiaceae</taxon>
        <taxon>Chenopodioideae</taxon>
        <taxon>Atripliceae</taxon>
        <taxon>Chenopodium</taxon>
    </lineage>
</organism>
<feature type="domain" description="Neprosin PEP catalytic" evidence="1">
    <location>
        <begin position="62"/>
        <end position="312"/>
    </location>
</feature>
<dbReference type="InterPro" id="IPR004314">
    <property type="entry name" value="Neprosin"/>
</dbReference>
<protein>
    <recommendedName>
        <fullName evidence="1">Neprosin PEP catalytic domain-containing protein</fullName>
    </recommendedName>
</protein>
<dbReference type="PANTHER" id="PTHR31589">
    <property type="entry name" value="PROTEIN, PUTATIVE (DUF239)-RELATED-RELATED"/>
    <property type="match status" value="1"/>
</dbReference>
<dbReference type="Proteomes" id="UP000596660">
    <property type="component" value="Unplaced"/>
</dbReference>
<dbReference type="Pfam" id="PF03080">
    <property type="entry name" value="Neprosin"/>
    <property type="match status" value="1"/>
</dbReference>
<evidence type="ECO:0000313" key="2">
    <source>
        <dbReference type="EnsemblPlants" id="AUR62008479-RA:cds"/>
    </source>
</evidence>
<dbReference type="AlphaFoldDB" id="A0A803L9E0"/>
<reference evidence="2" key="1">
    <citation type="journal article" date="2017" name="Nature">
        <title>The genome of Chenopodium quinoa.</title>
        <authorList>
            <person name="Jarvis D.E."/>
            <person name="Ho Y.S."/>
            <person name="Lightfoot D.J."/>
            <person name="Schmoeckel S.M."/>
            <person name="Li B."/>
            <person name="Borm T.J.A."/>
            <person name="Ohyanagi H."/>
            <person name="Mineta K."/>
            <person name="Michell C.T."/>
            <person name="Saber N."/>
            <person name="Kharbatia N.M."/>
            <person name="Rupper R.R."/>
            <person name="Sharp A.R."/>
            <person name="Dally N."/>
            <person name="Boughton B.A."/>
            <person name="Woo Y.H."/>
            <person name="Gao G."/>
            <person name="Schijlen E.G.W.M."/>
            <person name="Guo X."/>
            <person name="Momin A.A."/>
            <person name="Negrao S."/>
            <person name="Al-Babili S."/>
            <person name="Gehring C."/>
            <person name="Roessner U."/>
            <person name="Jung C."/>
            <person name="Murphy K."/>
            <person name="Arold S.T."/>
            <person name="Gojobori T."/>
            <person name="van der Linden C.G."/>
            <person name="van Loo E.N."/>
            <person name="Jellen E.N."/>
            <person name="Maughan P.J."/>
            <person name="Tester M."/>
        </authorList>
    </citation>
    <scope>NUCLEOTIDE SEQUENCE [LARGE SCALE GENOMIC DNA]</scope>
    <source>
        <strain evidence="2">cv. PI 614886</strain>
    </source>
</reference>
<dbReference type="PANTHER" id="PTHR31589:SF223">
    <property type="entry name" value="PROTEIN, PUTATIVE (DUF239)-RELATED"/>
    <property type="match status" value="1"/>
</dbReference>
<evidence type="ECO:0000313" key="3">
    <source>
        <dbReference type="Proteomes" id="UP000596660"/>
    </source>
</evidence>
<accession>A0A803L9E0</accession>
<keyword evidence="3" id="KW-1185">Reference proteome</keyword>
<dbReference type="Gramene" id="AUR62008479-RA">
    <property type="protein sequence ID" value="AUR62008479-RA:cds"/>
    <property type="gene ID" value="AUR62008479"/>
</dbReference>
<proteinExistence type="predicted"/>
<dbReference type="InterPro" id="IPR053168">
    <property type="entry name" value="Glutamic_endopeptidase"/>
</dbReference>
<reference evidence="2" key="2">
    <citation type="submission" date="2021-03" db="UniProtKB">
        <authorList>
            <consortium name="EnsemblPlants"/>
        </authorList>
    </citation>
    <scope>IDENTIFICATION</scope>
</reference>
<dbReference type="OMA" id="ATEPNCY"/>
<sequence length="314" mass="35654">MGNGKKALYNPFYTTSVMHASYVDWNYTNVLNPEDTHKVWDCEASYTVKDAGWKTEEFGRLMLYGGYNEDAIVHTNNLDRKFLGVAGVLSLYKPVVQPNQWSTARIKLLNGDNSFEAGWMVNPAIFKDNEAHLYASFTTGGKGCINQCPGFVQVAEDMPLGVVPSKYSEYGGQQQAWDLSIIKRQDDGNWWLSFTRTRDKIEKDDIGYWPKELFTSLKEFSNQVEWGGEIFNPELSTPPPEMGNGRRAIYDAQYTAAVFNATYVNESYENVVDPEDTHKVWECEKSYTVKDGGFTSEYLGRVIYYGGPNNPLML</sequence>
<dbReference type="EnsemblPlants" id="AUR62008479-RA">
    <property type="protein sequence ID" value="AUR62008479-RA:cds"/>
    <property type="gene ID" value="AUR62008479"/>
</dbReference>
<dbReference type="Gene3D" id="3.90.1320.10">
    <property type="entry name" value="Outer-capsid protein sigma 3, large lobe"/>
    <property type="match status" value="1"/>
</dbReference>
<name>A0A803L9E0_CHEQI</name>
<dbReference type="PROSITE" id="PS52045">
    <property type="entry name" value="NEPROSIN_PEP_CD"/>
    <property type="match status" value="1"/>
</dbReference>